<gene>
    <name evidence="2" type="ORF">AB1Y20_013335</name>
</gene>
<dbReference type="PANTHER" id="PTHR46573">
    <property type="entry name" value="WD REPEAT, SAM AND U-BOX DOMAIN-CONTAINING PROTEIN 1"/>
    <property type="match status" value="1"/>
</dbReference>
<dbReference type="Gene3D" id="3.30.40.10">
    <property type="entry name" value="Zinc/RING finger domain, C3HC4 (zinc finger)"/>
    <property type="match status" value="1"/>
</dbReference>
<accession>A0AB34IL72</accession>
<dbReference type="EMBL" id="JBGBPQ010000023">
    <property type="protein sequence ID" value="KAL1500688.1"/>
    <property type="molecule type" value="Genomic_DNA"/>
</dbReference>
<organism evidence="2 3">
    <name type="scientific">Prymnesium parvum</name>
    <name type="common">Toxic golden alga</name>
    <dbReference type="NCBI Taxonomy" id="97485"/>
    <lineage>
        <taxon>Eukaryota</taxon>
        <taxon>Haptista</taxon>
        <taxon>Haptophyta</taxon>
        <taxon>Prymnesiophyceae</taxon>
        <taxon>Prymnesiales</taxon>
        <taxon>Prymnesiaceae</taxon>
        <taxon>Prymnesium</taxon>
    </lineage>
</organism>
<dbReference type="SMART" id="SM00504">
    <property type="entry name" value="Ubox"/>
    <property type="match status" value="1"/>
</dbReference>
<feature type="domain" description="U-box" evidence="1">
    <location>
        <begin position="39"/>
        <end position="112"/>
    </location>
</feature>
<evidence type="ECO:0000259" key="1">
    <source>
        <dbReference type="PROSITE" id="PS51698"/>
    </source>
</evidence>
<comment type="caution">
    <text evidence="2">The sequence shown here is derived from an EMBL/GenBank/DDBJ whole genome shotgun (WGS) entry which is preliminary data.</text>
</comment>
<dbReference type="PROSITE" id="PS51698">
    <property type="entry name" value="U_BOX"/>
    <property type="match status" value="1"/>
</dbReference>
<dbReference type="Pfam" id="PF04564">
    <property type="entry name" value="U-box"/>
    <property type="match status" value="1"/>
</dbReference>
<evidence type="ECO:0000313" key="3">
    <source>
        <dbReference type="Proteomes" id="UP001515480"/>
    </source>
</evidence>
<dbReference type="InterPro" id="IPR052085">
    <property type="entry name" value="WD-SAM-U-box"/>
</dbReference>
<protein>
    <recommendedName>
        <fullName evidence="1">U-box domain-containing protein</fullName>
    </recommendedName>
</protein>
<dbReference type="SUPFAM" id="SSF57850">
    <property type="entry name" value="RING/U-box"/>
    <property type="match status" value="1"/>
</dbReference>
<evidence type="ECO:0000313" key="2">
    <source>
        <dbReference type="EMBL" id="KAL1500688.1"/>
    </source>
</evidence>
<dbReference type="GO" id="GO:0016567">
    <property type="term" value="P:protein ubiquitination"/>
    <property type="evidence" value="ECO:0007669"/>
    <property type="project" value="InterPro"/>
</dbReference>
<dbReference type="CDD" id="cd16655">
    <property type="entry name" value="RING-Ubox_WDSUB1-like"/>
    <property type="match status" value="1"/>
</dbReference>
<keyword evidence="3" id="KW-1185">Reference proteome</keyword>
<dbReference type="InterPro" id="IPR013083">
    <property type="entry name" value="Znf_RING/FYVE/PHD"/>
</dbReference>
<dbReference type="AlphaFoldDB" id="A0AB34IL72"/>
<dbReference type="GO" id="GO:0004842">
    <property type="term" value="F:ubiquitin-protein transferase activity"/>
    <property type="evidence" value="ECO:0007669"/>
    <property type="project" value="InterPro"/>
</dbReference>
<dbReference type="InterPro" id="IPR003613">
    <property type="entry name" value="Ubox_domain"/>
</dbReference>
<dbReference type="PANTHER" id="PTHR46573:SF1">
    <property type="entry name" value="WD REPEAT, SAM AND U-BOX DOMAIN-CONTAINING PROTEIN 1"/>
    <property type="match status" value="1"/>
</dbReference>
<proteinExistence type="predicted"/>
<sequence length="122" mass="13401">MTQALHVASASDSASDVVSSKKKLGNPRAARAFGVDPLEIPTEFRCPISQDVMEDPVTTADGHTYERKEIFRWLCSHNTSPLTGQTLPNKTLTPAIALRQMILTFQQNNPDLFPGFGSQLET</sequence>
<name>A0AB34IL72_PRYPA</name>
<reference evidence="2 3" key="1">
    <citation type="journal article" date="2024" name="Science">
        <title>Giant polyketide synthase enzymes in the biosynthesis of giant marine polyether toxins.</title>
        <authorList>
            <person name="Fallon T.R."/>
            <person name="Shende V.V."/>
            <person name="Wierzbicki I.H."/>
            <person name="Pendleton A.L."/>
            <person name="Watervoot N.F."/>
            <person name="Auber R.P."/>
            <person name="Gonzalez D.J."/>
            <person name="Wisecaver J.H."/>
            <person name="Moore B.S."/>
        </authorList>
    </citation>
    <scope>NUCLEOTIDE SEQUENCE [LARGE SCALE GENOMIC DNA]</scope>
    <source>
        <strain evidence="2 3">12B1</strain>
    </source>
</reference>
<dbReference type="Proteomes" id="UP001515480">
    <property type="component" value="Unassembled WGS sequence"/>
</dbReference>